<dbReference type="SUPFAM" id="SSF52540">
    <property type="entry name" value="P-loop containing nucleoside triphosphate hydrolases"/>
    <property type="match status" value="1"/>
</dbReference>
<feature type="domain" description="ABC transporter" evidence="11">
    <location>
        <begin position="42"/>
        <end position="326"/>
    </location>
</feature>
<dbReference type="PROSITE" id="PS00211">
    <property type="entry name" value="ABC_TRANSPORTER_1"/>
    <property type="match status" value="1"/>
</dbReference>
<gene>
    <name evidence="12" type="ORF">QOZ95_000613</name>
</gene>
<evidence type="ECO:0000313" key="13">
    <source>
        <dbReference type="Proteomes" id="UP001242811"/>
    </source>
</evidence>
<dbReference type="PANTHER" id="PTHR43297">
    <property type="entry name" value="OLIGOPEPTIDE TRANSPORT ATP-BINDING PROTEIN APPD"/>
    <property type="match status" value="1"/>
</dbReference>
<comment type="subcellular location">
    <subcellularLocation>
        <location evidence="1">Cell membrane</location>
        <topology evidence="1">Peripheral membrane protein</topology>
    </subcellularLocation>
</comment>
<keyword evidence="7" id="KW-0067">ATP-binding</keyword>
<evidence type="ECO:0000256" key="8">
    <source>
        <dbReference type="ARBA" id="ARBA00022967"/>
    </source>
</evidence>
<evidence type="ECO:0000313" key="12">
    <source>
        <dbReference type="EMBL" id="MDQ0492466.1"/>
    </source>
</evidence>
<dbReference type="PANTHER" id="PTHR43297:SF14">
    <property type="entry name" value="ATPASE AAA-TYPE CORE DOMAIN-CONTAINING PROTEIN"/>
    <property type="match status" value="1"/>
</dbReference>
<evidence type="ECO:0000256" key="5">
    <source>
        <dbReference type="ARBA" id="ARBA00022519"/>
    </source>
</evidence>
<keyword evidence="6" id="KW-0547">Nucleotide-binding</keyword>
<dbReference type="Gene3D" id="3.40.50.300">
    <property type="entry name" value="P-loop containing nucleotide triphosphate hydrolases"/>
    <property type="match status" value="1"/>
</dbReference>
<evidence type="ECO:0000256" key="1">
    <source>
        <dbReference type="ARBA" id="ARBA00004202"/>
    </source>
</evidence>
<feature type="compositionally biased region" description="Basic and acidic residues" evidence="10">
    <location>
        <begin position="43"/>
        <end position="53"/>
    </location>
</feature>
<dbReference type="EMBL" id="JAUSWA010000002">
    <property type="protein sequence ID" value="MDQ0492466.1"/>
    <property type="molecule type" value="Genomic_DNA"/>
</dbReference>
<keyword evidence="3" id="KW-0813">Transport</keyword>
<organism evidence="12 13">
    <name type="scientific">Paenibacillus brasilensis</name>
    <dbReference type="NCBI Taxonomy" id="128574"/>
    <lineage>
        <taxon>Bacteria</taxon>
        <taxon>Bacillati</taxon>
        <taxon>Bacillota</taxon>
        <taxon>Bacilli</taxon>
        <taxon>Bacillales</taxon>
        <taxon>Paenibacillaceae</taxon>
        <taxon>Paenibacillus</taxon>
    </lineage>
</organism>
<comment type="similarity">
    <text evidence="2">Belongs to the ABC transporter superfamily.</text>
</comment>
<evidence type="ECO:0000256" key="10">
    <source>
        <dbReference type="SAM" id="MobiDB-lite"/>
    </source>
</evidence>
<dbReference type="PROSITE" id="PS50893">
    <property type="entry name" value="ABC_TRANSPORTER_2"/>
    <property type="match status" value="1"/>
</dbReference>
<proteinExistence type="inferred from homology"/>
<dbReference type="CDD" id="cd03257">
    <property type="entry name" value="ABC_NikE_OppD_transporters"/>
    <property type="match status" value="1"/>
</dbReference>
<dbReference type="RefSeq" id="WP_370880940.1">
    <property type="nucleotide sequence ID" value="NZ_CP045298.1"/>
</dbReference>
<evidence type="ECO:0000256" key="2">
    <source>
        <dbReference type="ARBA" id="ARBA00005417"/>
    </source>
</evidence>
<reference evidence="12 13" key="1">
    <citation type="submission" date="2023-07" db="EMBL/GenBank/DDBJ databases">
        <title>Genomic Encyclopedia of Type Strains, Phase IV (KMG-IV): sequencing the most valuable type-strain genomes for metagenomic binning, comparative biology and taxonomic classification.</title>
        <authorList>
            <person name="Goeker M."/>
        </authorList>
    </citation>
    <scope>NUCLEOTIDE SEQUENCE [LARGE SCALE GENOMIC DNA]</scope>
    <source>
        <strain evidence="12 13">DSM 14914</strain>
    </source>
</reference>
<evidence type="ECO:0000256" key="7">
    <source>
        <dbReference type="ARBA" id="ARBA00022840"/>
    </source>
</evidence>
<keyword evidence="5" id="KW-0997">Cell inner membrane</keyword>
<dbReference type="InterPro" id="IPR003593">
    <property type="entry name" value="AAA+_ATPase"/>
</dbReference>
<dbReference type="InterPro" id="IPR003439">
    <property type="entry name" value="ABC_transporter-like_ATP-bd"/>
</dbReference>
<evidence type="ECO:0000256" key="3">
    <source>
        <dbReference type="ARBA" id="ARBA00022448"/>
    </source>
</evidence>
<keyword evidence="4" id="KW-1003">Cell membrane</keyword>
<dbReference type="InterPro" id="IPR050388">
    <property type="entry name" value="ABC_Ni/Peptide_Import"/>
</dbReference>
<evidence type="ECO:0000259" key="11">
    <source>
        <dbReference type="PROSITE" id="PS50893"/>
    </source>
</evidence>
<dbReference type="Pfam" id="PF00005">
    <property type="entry name" value="ABC_tran"/>
    <property type="match status" value="1"/>
</dbReference>
<evidence type="ECO:0000256" key="4">
    <source>
        <dbReference type="ARBA" id="ARBA00022475"/>
    </source>
</evidence>
<dbReference type="Proteomes" id="UP001242811">
    <property type="component" value="Unassembled WGS sequence"/>
</dbReference>
<dbReference type="InterPro" id="IPR027417">
    <property type="entry name" value="P-loop_NTPase"/>
</dbReference>
<dbReference type="SMART" id="SM00382">
    <property type="entry name" value="AAA"/>
    <property type="match status" value="1"/>
</dbReference>
<evidence type="ECO:0000256" key="6">
    <source>
        <dbReference type="ARBA" id="ARBA00022741"/>
    </source>
</evidence>
<accession>A0ABU0KSQ2</accession>
<sequence length="326" mass="35721">MEDRTDMGRNDMLERVDGRKSLLHVEHLEIGRTGAGIAIGKGKGSDASRKSEANGETTRNSGHQPLLRDVSFTIYPGEIVALTGPSGCGKSLTAHAIAGMLEPGIGVTKGHIYYNGEDIVPFHERRWQRLRREDIALLIQQSLSGLNPIRTVRTQLTDTLRLHGRRQMPHVQKGAGHANAAPSLAAPRQAALQGPLSRIRQTISRVAEMAGGRAMQSQEAYLHALLSKVGFADPERILSSYPFELSGGMCQRVLLAAMLSSGPRLFIADEPTTALDVINRDKVLALLQQLREDFNLTILLISHDRQGIGRVADRVLEMSPEGRMHE</sequence>
<protein>
    <submittedName>
        <fullName evidence="12">ABC-type dipeptide/oligopeptide/nickel transport system ATPase component</fullName>
    </submittedName>
</protein>
<evidence type="ECO:0000256" key="9">
    <source>
        <dbReference type="ARBA" id="ARBA00023136"/>
    </source>
</evidence>
<keyword evidence="9" id="KW-0472">Membrane</keyword>
<comment type="caution">
    <text evidence="12">The sequence shown here is derived from an EMBL/GenBank/DDBJ whole genome shotgun (WGS) entry which is preliminary data.</text>
</comment>
<name>A0ABU0KSQ2_9BACL</name>
<keyword evidence="13" id="KW-1185">Reference proteome</keyword>
<keyword evidence="8" id="KW-1278">Translocase</keyword>
<feature type="region of interest" description="Disordered" evidence="10">
    <location>
        <begin position="39"/>
        <end position="65"/>
    </location>
</feature>
<feature type="compositionally biased region" description="Polar residues" evidence="10">
    <location>
        <begin position="54"/>
        <end position="63"/>
    </location>
</feature>
<dbReference type="InterPro" id="IPR017871">
    <property type="entry name" value="ABC_transporter-like_CS"/>
</dbReference>